<dbReference type="SUPFAM" id="SSF56037">
    <property type="entry name" value="PheT/TilS domain"/>
    <property type="match status" value="1"/>
</dbReference>
<keyword evidence="11" id="KW-1185">Reference proteome</keyword>
<name>A0A9X1SP13_9GAMM</name>
<evidence type="ECO:0000256" key="4">
    <source>
        <dbReference type="ARBA" id="ARBA00022694"/>
    </source>
</evidence>
<dbReference type="Proteomes" id="UP001138989">
    <property type="component" value="Unassembled WGS sequence"/>
</dbReference>
<dbReference type="InterPro" id="IPR012094">
    <property type="entry name" value="tRNA_Ile_lys_synt"/>
</dbReference>
<sequence length="430" mass="47341">MPVESKLLDALRPWLAARRWLVGFSGGLDSTVLLHALVRLTQGRRLPPISAVHVHHGLQAVADAWPEHCRQVCEGLGVPLEIVRVQVAHGASLERAARDARYAAFAERLGEGDLLLTAQHRDDQAETLLFRLLRGAGVRGLAAMPAERPLGQGRLLRPLLAVSRAELQAYADAQGLRWIEDPSNQCDDHARNYLRLQVLPPISRRWPQASANMARTAAHMAEAQALLDELAQADLAAAQQPSPVDWLALPSLCLPALRALSPARQRNALRHWLAHLTELPDSDHWCGWESLRDARGDATPRWRLGRGELQRTGERVWWVGNSWLLPAEGPLAWPQPSTDLSLPGNGSLHLIGTAPAGRLQVRYRAGGEWLVLPGRGRRDLKRLLNENGVPGFVRARLPLLFCEDQLIAVGNLPQLDAAAVSLVWTLPPAD</sequence>
<dbReference type="Gene3D" id="3.40.50.620">
    <property type="entry name" value="HUPs"/>
    <property type="match status" value="1"/>
</dbReference>
<dbReference type="CDD" id="cd01992">
    <property type="entry name" value="TilS_N"/>
    <property type="match status" value="1"/>
</dbReference>
<dbReference type="Pfam" id="PF11734">
    <property type="entry name" value="TilS_C"/>
    <property type="match status" value="1"/>
</dbReference>
<dbReference type="InterPro" id="IPR012796">
    <property type="entry name" value="Lysidine-tRNA-synth_C"/>
</dbReference>
<reference evidence="10" key="1">
    <citation type="submission" date="2021-08" db="EMBL/GenBank/DDBJ databases">
        <title>Isolation and characterization of neutrophilic mixotrophic iron-oxidizing bacteria from deep-sea hydrothermal vents.</title>
        <authorList>
            <person name="He Y."/>
        </authorList>
    </citation>
    <scope>NUCLEOTIDE SEQUENCE</scope>
    <source>
        <strain evidence="10">IOP_13</strain>
    </source>
</reference>
<dbReference type="InterPro" id="IPR014729">
    <property type="entry name" value="Rossmann-like_a/b/a_fold"/>
</dbReference>
<dbReference type="GO" id="GO:0006400">
    <property type="term" value="P:tRNA modification"/>
    <property type="evidence" value="ECO:0007669"/>
    <property type="project" value="UniProtKB-UniRule"/>
</dbReference>
<evidence type="ECO:0000256" key="2">
    <source>
        <dbReference type="ARBA" id="ARBA00022490"/>
    </source>
</evidence>
<evidence type="ECO:0000313" key="11">
    <source>
        <dbReference type="Proteomes" id="UP001138989"/>
    </source>
</evidence>
<dbReference type="PANTHER" id="PTHR43033">
    <property type="entry name" value="TRNA(ILE)-LYSIDINE SYNTHASE-RELATED"/>
    <property type="match status" value="1"/>
</dbReference>
<dbReference type="RefSeq" id="WP_003299351.1">
    <property type="nucleotide sequence ID" value="NZ_DALYUS010000003.1"/>
</dbReference>
<dbReference type="NCBIfam" id="TIGR02432">
    <property type="entry name" value="lysidine_TilS_N"/>
    <property type="match status" value="1"/>
</dbReference>
<comment type="caution">
    <text evidence="10">The sequence shown here is derived from an EMBL/GenBank/DDBJ whole genome shotgun (WGS) entry which is preliminary data.</text>
</comment>
<dbReference type="GO" id="GO:0032267">
    <property type="term" value="F:tRNA(Ile)-lysidine synthase activity"/>
    <property type="evidence" value="ECO:0007669"/>
    <property type="project" value="UniProtKB-EC"/>
</dbReference>
<evidence type="ECO:0000256" key="6">
    <source>
        <dbReference type="ARBA" id="ARBA00022840"/>
    </source>
</evidence>
<proteinExistence type="inferred from homology"/>
<protein>
    <recommendedName>
        <fullName evidence="8">tRNA(Ile)-lysidine synthase</fullName>
        <ecNumber evidence="8">6.3.4.19</ecNumber>
    </recommendedName>
    <alternativeName>
        <fullName evidence="8">tRNA(Ile)-2-lysyl-cytidine synthase</fullName>
    </alternativeName>
    <alternativeName>
        <fullName evidence="8">tRNA(Ile)-lysidine synthetase</fullName>
    </alternativeName>
</protein>
<dbReference type="InterPro" id="IPR012795">
    <property type="entry name" value="tRNA_Ile_lys_synt_N"/>
</dbReference>
<evidence type="ECO:0000256" key="3">
    <source>
        <dbReference type="ARBA" id="ARBA00022598"/>
    </source>
</evidence>
<dbReference type="EC" id="6.3.4.19" evidence="8"/>
<dbReference type="PANTHER" id="PTHR43033:SF1">
    <property type="entry name" value="TRNA(ILE)-LYSIDINE SYNTHASE-RELATED"/>
    <property type="match status" value="1"/>
</dbReference>
<dbReference type="InterPro" id="IPR011063">
    <property type="entry name" value="TilS/TtcA_N"/>
</dbReference>
<comment type="domain">
    <text evidence="8">The N-terminal region contains the highly conserved SGGXDS motif, predicted to be a P-loop motif involved in ATP binding.</text>
</comment>
<dbReference type="SMART" id="SM00977">
    <property type="entry name" value="TilS_C"/>
    <property type="match status" value="1"/>
</dbReference>
<accession>A0A9X1SP13</accession>
<dbReference type="AlphaFoldDB" id="A0A9X1SP13"/>
<feature type="binding site" evidence="8">
    <location>
        <begin position="25"/>
        <end position="30"/>
    </location>
    <ligand>
        <name>ATP</name>
        <dbReference type="ChEBI" id="CHEBI:30616"/>
    </ligand>
</feature>
<comment type="catalytic activity">
    <reaction evidence="7 8">
        <text>cytidine(34) in tRNA(Ile2) + L-lysine + ATP = lysidine(34) in tRNA(Ile2) + AMP + diphosphate + H(+)</text>
        <dbReference type="Rhea" id="RHEA:43744"/>
        <dbReference type="Rhea" id="RHEA-COMP:10625"/>
        <dbReference type="Rhea" id="RHEA-COMP:10670"/>
        <dbReference type="ChEBI" id="CHEBI:15378"/>
        <dbReference type="ChEBI" id="CHEBI:30616"/>
        <dbReference type="ChEBI" id="CHEBI:32551"/>
        <dbReference type="ChEBI" id="CHEBI:33019"/>
        <dbReference type="ChEBI" id="CHEBI:82748"/>
        <dbReference type="ChEBI" id="CHEBI:83665"/>
        <dbReference type="ChEBI" id="CHEBI:456215"/>
        <dbReference type="EC" id="6.3.4.19"/>
    </reaction>
</comment>
<dbReference type="Gene3D" id="1.20.59.20">
    <property type="match status" value="1"/>
</dbReference>
<evidence type="ECO:0000259" key="9">
    <source>
        <dbReference type="SMART" id="SM00977"/>
    </source>
</evidence>
<dbReference type="InterPro" id="IPR015262">
    <property type="entry name" value="tRNA_Ile_lys_synt_subst-bd"/>
</dbReference>
<dbReference type="GO" id="GO:0005524">
    <property type="term" value="F:ATP binding"/>
    <property type="evidence" value="ECO:0007669"/>
    <property type="project" value="UniProtKB-UniRule"/>
</dbReference>
<dbReference type="EMBL" id="JAINWF010000006">
    <property type="protein sequence ID" value="MCD1608440.1"/>
    <property type="molecule type" value="Genomic_DNA"/>
</dbReference>
<comment type="subcellular location">
    <subcellularLocation>
        <location evidence="1 8">Cytoplasm</location>
    </subcellularLocation>
</comment>
<gene>
    <name evidence="8 10" type="primary">tilS</name>
    <name evidence="10" type="ORF">K7H17_11240</name>
</gene>
<keyword evidence="2 8" id="KW-0963">Cytoplasm</keyword>
<evidence type="ECO:0000256" key="1">
    <source>
        <dbReference type="ARBA" id="ARBA00004496"/>
    </source>
</evidence>
<dbReference type="GO" id="GO:0005737">
    <property type="term" value="C:cytoplasm"/>
    <property type="evidence" value="ECO:0007669"/>
    <property type="project" value="UniProtKB-SubCell"/>
</dbReference>
<dbReference type="NCBIfam" id="TIGR02433">
    <property type="entry name" value="lysidine_TilS_C"/>
    <property type="match status" value="1"/>
</dbReference>
<feature type="domain" description="Lysidine-tRNA(Ile) synthetase C-terminal" evidence="9">
    <location>
        <begin position="359"/>
        <end position="424"/>
    </location>
</feature>
<dbReference type="Pfam" id="PF09179">
    <property type="entry name" value="TilS"/>
    <property type="match status" value="1"/>
</dbReference>
<evidence type="ECO:0000313" key="10">
    <source>
        <dbReference type="EMBL" id="MCD1608440.1"/>
    </source>
</evidence>
<organism evidence="10 11">
    <name type="scientific">Stutzerimonas kunmingensis</name>
    <dbReference type="NCBI Taxonomy" id="1211807"/>
    <lineage>
        <taxon>Bacteria</taxon>
        <taxon>Pseudomonadati</taxon>
        <taxon>Pseudomonadota</taxon>
        <taxon>Gammaproteobacteria</taxon>
        <taxon>Pseudomonadales</taxon>
        <taxon>Pseudomonadaceae</taxon>
        <taxon>Stutzerimonas</taxon>
    </lineage>
</organism>
<dbReference type="SUPFAM" id="SSF52402">
    <property type="entry name" value="Adenine nucleotide alpha hydrolases-like"/>
    <property type="match status" value="1"/>
</dbReference>
<dbReference type="SUPFAM" id="SSF82829">
    <property type="entry name" value="MesJ substrate recognition domain-like"/>
    <property type="match status" value="1"/>
</dbReference>
<keyword evidence="3 8" id="KW-0436">Ligase</keyword>
<evidence type="ECO:0000256" key="8">
    <source>
        <dbReference type="HAMAP-Rule" id="MF_01161"/>
    </source>
</evidence>
<evidence type="ECO:0000256" key="5">
    <source>
        <dbReference type="ARBA" id="ARBA00022741"/>
    </source>
</evidence>
<comment type="function">
    <text evidence="8">Ligates lysine onto the cytidine present at position 34 of the AUA codon-specific tRNA(Ile) that contains the anticodon CAU, in an ATP-dependent manner. Cytidine is converted to lysidine, thus changing the amino acid specificity of the tRNA from methionine to isoleucine.</text>
</comment>
<dbReference type="HAMAP" id="MF_01161">
    <property type="entry name" value="tRNA_Ile_lys_synt"/>
    <property type="match status" value="1"/>
</dbReference>
<keyword evidence="6 8" id="KW-0067">ATP-binding</keyword>
<comment type="similarity">
    <text evidence="8">Belongs to the tRNA(Ile)-lysidine synthase family.</text>
</comment>
<keyword evidence="5 8" id="KW-0547">Nucleotide-binding</keyword>
<evidence type="ECO:0000256" key="7">
    <source>
        <dbReference type="ARBA" id="ARBA00048539"/>
    </source>
</evidence>
<keyword evidence="4 8" id="KW-0819">tRNA processing</keyword>
<dbReference type="Pfam" id="PF01171">
    <property type="entry name" value="ATP_bind_3"/>
    <property type="match status" value="1"/>
</dbReference>